<dbReference type="InterPro" id="IPR050587">
    <property type="entry name" value="GNT1/Glycosyltrans_8"/>
</dbReference>
<evidence type="ECO:0000313" key="2">
    <source>
        <dbReference type="Proteomes" id="UP000799291"/>
    </source>
</evidence>
<protein>
    <submittedName>
        <fullName evidence="1">Glycosyltransferase family 8 protein</fullName>
    </submittedName>
</protein>
<keyword evidence="2" id="KW-1185">Reference proteome</keyword>
<dbReference type="Gene3D" id="3.90.550.10">
    <property type="entry name" value="Spore Coat Polysaccharide Biosynthesis Protein SpsA, Chain A"/>
    <property type="match status" value="1"/>
</dbReference>
<gene>
    <name evidence="1" type="ORF">K458DRAFT_412288</name>
</gene>
<dbReference type="InterPro" id="IPR002495">
    <property type="entry name" value="Glyco_trans_8"/>
</dbReference>
<dbReference type="Pfam" id="PF01501">
    <property type="entry name" value="Glyco_transf_8"/>
    <property type="match status" value="1"/>
</dbReference>
<reference evidence="1" key="1">
    <citation type="journal article" date="2020" name="Stud. Mycol.">
        <title>101 Dothideomycetes genomes: a test case for predicting lifestyles and emergence of pathogens.</title>
        <authorList>
            <person name="Haridas S."/>
            <person name="Albert R."/>
            <person name="Binder M."/>
            <person name="Bloem J."/>
            <person name="Labutti K."/>
            <person name="Salamov A."/>
            <person name="Andreopoulos B."/>
            <person name="Baker S."/>
            <person name="Barry K."/>
            <person name="Bills G."/>
            <person name="Bluhm B."/>
            <person name="Cannon C."/>
            <person name="Castanera R."/>
            <person name="Culley D."/>
            <person name="Daum C."/>
            <person name="Ezra D."/>
            <person name="Gonzalez J."/>
            <person name="Henrissat B."/>
            <person name="Kuo A."/>
            <person name="Liang C."/>
            <person name="Lipzen A."/>
            <person name="Lutzoni F."/>
            <person name="Magnuson J."/>
            <person name="Mondo S."/>
            <person name="Nolan M."/>
            <person name="Ohm R."/>
            <person name="Pangilinan J."/>
            <person name="Park H.-J."/>
            <person name="Ramirez L."/>
            <person name="Alfaro M."/>
            <person name="Sun H."/>
            <person name="Tritt A."/>
            <person name="Yoshinaga Y."/>
            <person name="Zwiers L.-H."/>
            <person name="Turgeon B."/>
            <person name="Goodwin S."/>
            <person name="Spatafora J."/>
            <person name="Crous P."/>
            <person name="Grigoriev I."/>
        </authorList>
    </citation>
    <scope>NUCLEOTIDE SEQUENCE</scope>
    <source>
        <strain evidence="1">CBS 122367</strain>
    </source>
</reference>
<organism evidence="1 2">
    <name type="scientific">Lentithecium fluviatile CBS 122367</name>
    <dbReference type="NCBI Taxonomy" id="1168545"/>
    <lineage>
        <taxon>Eukaryota</taxon>
        <taxon>Fungi</taxon>
        <taxon>Dikarya</taxon>
        <taxon>Ascomycota</taxon>
        <taxon>Pezizomycotina</taxon>
        <taxon>Dothideomycetes</taxon>
        <taxon>Pleosporomycetidae</taxon>
        <taxon>Pleosporales</taxon>
        <taxon>Massarineae</taxon>
        <taxon>Lentitheciaceae</taxon>
        <taxon>Lentithecium</taxon>
    </lineage>
</organism>
<proteinExistence type="predicted"/>
<evidence type="ECO:0000313" key="1">
    <source>
        <dbReference type="EMBL" id="KAF2690972.1"/>
    </source>
</evidence>
<sequence length="345" mass="39944">MIALSINHKRTITAAVLATLVTICLVLGLRTTSYDPVSLWKSGTHKGERLAYALLMASTVDQSEDLENDYYFVATRIVIWQLLHNPATKSTNGADVFVMVTPDVSESRINRLKKDGVKIRPVEVVHTPNDAWIKPQQPRLAAMMAKIRLWEMTEYSRILFLDSDFVLRSSLDGVFDDPNTKRVRTLDKAMSNFTQLEGEAPLPEAYLLASLSETSDSNHDFPPTNLNSPEYMNGGFFMLAPDLVMFEHMKSIMDIEHSFNERFMEQSLINYVHRKEGPMPWQETKEQWCIRYPNENDFEQGLVSMHEKWWTQPYIYDNQKVKDFLRAVRWEMKGWYDGRESVTDV</sequence>
<dbReference type="AlphaFoldDB" id="A0A6G1JK86"/>
<dbReference type="SUPFAM" id="SSF53448">
    <property type="entry name" value="Nucleotide-diphospho-sugar transferases"/>
    <property type="match status" value="1"/>
</dbReference>
<dbReference type="InterPro" id="IPR029044">
    <property type="entry name" value="Nucleotide-diphossugar_trans"/>
</dbReference>
<accession>A0A6G1JK86</accession>
<dbReference type="EMBL" id="MU005570">
    <property type="protein sequence ID" value="KAF2690972.1"/>
    <property type="molecule type" value="Genomic_DNA"/>
</dbReference>
<name>A0A6G1JK86_9PLEO</name>
<dbReference type="GO" id="GO:0016757">
    <property type="term" value="F:glycosyltransferase activity"/>
    <property type="evidence" value="ECO:0007669"/>
    <property type="project" value="InterPro"/>
</dbReference>
<keyword evidence="1" id="KW-0808">Transferase</keyword>
<dbReference type="OrthoDB" id="2014201at2759"/>
<dbReference type="Proteomes" id="UP000799291">
    <property type="component" value="Unassembled WGS sequence"/>
</dbReference>
<dbReference type="PANTHER" id="PTHR11183">
    <property type="entry name" value="GLYCOGENIN SUBFAMILY MEMBER"/>
    <property type="match status" value="1"/>
</dbReference>